<proteinExistence type="predicted"/>
<evidence type="ECO:0000313" key="2">
    <source>
        <dbReference type="EMBL" id="KAL2866391.1"/>
    </source>
</evidence>
<keyword evidence="1" id="KW-0472">Membrane</keyword>
<sequence length="96" mass="11040">MTMTITAPHYFNCSRLFRQTRTDRQSSCSPIVDALQGEPVRIRTASQSRLDGGQHCRRITRTRRTQVETPVSPICSQTIIIIIIIIILERMAFEHL</sequence>
<dbReference type="GeneID" id="98139678"/>
<dbReference type="Proteomes" id="UP001610432">
    <property type="component" value="Unassembled WGS sequence"/>
</dbReference>
<dbReference type="EMBL" id="JBFXLQ010000025">
    <property type="protein sequence ID" value="KAL2866391.1"/>
    <property type="molecule type" value="Genomic_DNA"/>
</dbReference>
<keyword evidence="1" id="KW-1133">Transmembrane helix</keyword>
<evidence type="ECO:0000313" key="3">
    <source>
        <dbReference type="Proteomes" id="UP001610432"/>
    </source>
</evidence>
<feature type="transmembrane region" description="Helical" evidence="1">
    <location>
        <begin position="67"/>
        <end position="88"/>
    </location>
</feature>
<evidence type="ECO:0000256" key="1">
    <source>
        <dbReference type="SAM" id="Phobius"/>
    </source>
</evidence>
<comment type="caution">
    <text evidence="2">The sequence shown here is derived from an EMBL/GenBank/DDBJ whole genome shotgun (WGS) entry which is preliminary data.</text>
</comment>
<protein>
    <submittedName>
        <fullName evidence="2">Uncharacterized protein</fullName>
    </submittedName>
</protein>
<keyword evidence="3" id="KW-1185">Reference proteome</keyword>
<reference evidence="2 3" key="1">
    <citation type="submission" date="2024-07" db="EMBL/GenBank/DDBJ databases">
        <title>Section-level genome sequencing and comparative genomics of Aspergillus sections Usti and Cavernicolus.</title>
        <authorList>
            <consortium name="Lawrence Berkeley National Laboratory"/>
            <person name="Nybo J.L."/>
            <person name="Vesth T.C."/>
            <person name="Theobald S."/>
            <person name="Frisvad J.C."/>
            <person name="Larsen T.O."/>
            <person name="Kjaerboelling I."/>
            <person name="Rothschild-Mancinelli K."/>
            <person name="Lyhne E.K."/>
            <person name="Kogle M.E."/>
            <person name="Barry K."/>
            <person name="Clum A."/>
            <person name="Na H."/>
            <person name="Ledsgaard L."/>
            <person name="Lin J."/>
            <person name="Lipzen A."/>
            <person name="Kuo A."/>
            <person name="Riley R."/>
            <person name="Mondo S."/>
            <person name="Labutti K."/>
            <person name="Haridas S."/>
            <person name="Pangalinan J."/>
            <person name="Salamov A.A."/>
            <person name="Simmons B.A."/>
            <person name="Magnuson J.K."/>
            <person name="Chen J."/>
            <person name="Drula E."/>
            <person name="Henrissat B."/>
            <person name="Wiebenga A."/>
            <person name="Lubbers R.J."/>
            <person name="Gomes A.C."/>
            <person name="Macurrencykelacurrency M.R."/>
            <person name="Stajich J."/>
            <person name="Grigoriev I.V."/>
            <person name="Mortensen U.H."/>
            <person name="De Vries R.P."/>
            <person name="Baker S.E."/>
            <person name="Andersen M.R."/>
        </authorList>
    </citation>
    <scope>NUCLEOTIDE SEQUENCE [LARGE SCALE GENOMIC DNA]</scope>
    <source>
        <strain evidence="2 3">CBS 449.75</strain>
    </source>
</reference>
<dbReference type="RefSeq" id="XP_070885370.1">
    <property type="nucleotide sequence ID" value="XM_071024606.1"/>
</dbReference>
<keyword evidence="1" id="KW-0812">Transmembrane</keyword>
<name>A0ABR4LPC4_9EURO</name>
<gene>
    <name evidence="2" type="ORF">BJX67DRAFT_137421</name>
</gene>
<organism evidence="2 3">
    <name type="scientific">Aspergillus lucknowensis</name>
    <dbReference type="NCBI Taxonomy" id="176173"/>
    <lineage>
        <taxon>Eukaryota</taxon>
        <taxon>Fungi</taxon>
        <taxon>Dikarya</taxon>
        <taxon>Ascomycota</taxon>
        <taxon>Pezizomycotina</taxon>
        <taxon>Eurotiomycetes</taxon>
        <taxon>Eurotiomycetidae</taxon>
        <taxon>Eurotiales</taxon>
        <taxon>Aspergillaceae</taxon>
        <taxon>Aspergillus</taxon>
        <taxon>Aspergillus subgen. Nidulantes</taxon>
    </lineage>
</organism>
<accession>A0ABR4LPC4</accession>